<dbReference type="GO" id="GO:0022857">
    <property type="term" value="F:transmembrane transporter activity"/>
    <property type="evidence" value="ECO:0007669"/>
    <property type="project" value="TreeGrafter"/>
</dbReference>
<comment type="similarity">
    <text evidence="2">Belongs to the cation transport ATPase (P-type) (TC 3.A.3) family. Type IB subfamily.</text>
</comment>
<evidence type="ECO:0000313" key="6">
    <source>
        <dbReference type="Proteomes" id="UP000004910"/>
    </source>
</evidence>
<dbReference type="Gene3D" id="3.40.50.1000">
    <property type="entry name" value="HAD superfamily/HAD-like"/>
    <property type="match status" value="1"/>
</dbReference>
<feature type="domain" description="P-type ATPase A" evidence="4">
    <location>
        <begin position="290"/>
        <end position="379"/>
    </location>
</feature>
<keyword evidence="3" id="KW-0472">Membrane</keyword>
<dbReference type="InterPro" id="IPR059000">
    <property type="entry name" value="ATPase_P-type_domA"/>
</dbReference>
<feature type="transmembrane region" description="Helical" evidence="3">
    <location>
        <begin position="228"/>
        <end position="245"/>
    </location>
</feature>
<gene>
    <name evidence="5" type="ORF">CLOSPI_00535</name>
</gene>
<feature type="transmembrane region" description="Helical" evidence="3">
    <location>
        <begin position="397"/>
        <end position="420"/>
    </location>
</feature>
<dbReference type="HOGENOM" id="CLU_416610_0_0_9"/>
<dbReference type="PANTHER" id="PTHR48085:SF5">
    <property type="entry name" value="CADMIUM_ZINC-TRANSPORTING ATPASE HMA4-RELATED"/>
    <property type="match status" value="1"/>
</dbReference>
<name>B1C008_9FIRM</name>
<dbReference type="SUPFAM" id="SSF56784">
    <property type="entry name" value="HAD-like"/>
    <property type="match status" value="1"/>
</dbReference>
<proteinExistence type="inferred from homology"/>
<dbReference type="Gene3D" id="2.70.150.10">
    <property type="entry name" value="Calcium-transporting ATPase, cytoplasmic transduction domain A"/>
    <property type="match status" value="1"/>
</dbReference>
<evidence type="ECO:0000256" key="1">
    <source>
        <dbReference type="ARBA" id="ARBA00004141"/>
    </source>
</evidence>
<keyword evidence="3" id="KW-0812">Transmembrane</keyword>
<organism evidence="5 6">
    <name type="scientific">Thomasclavelia spiroformis DSM 1552</name>
    <dbReference type="NCBI Taxonomy" id="428126"/>
    <lineage>
        <taxon>Bacteria</taxon>
        <taxon>Bacillati</taxon>
        <taxon>Bacillota</taxon>
        <taxon>Erysipelotrichia</taxon>
        <taxon>Erysipelotrichales</taxon>
        <taxon>Coprobacillaceae</taxon>
        <taxon>Thomasclavelia</taxon>
    </lineage>
</organism>
<evidence type="ECO:0000256" key="3">
    <source>
        <dbReference type="SAM" id="Phobius"/>
    </source>
</evidence>
<dbReference type="SUPFAM" id="SSF81653">
    <property type="entry name" value="Calcium ATPase, transduction domain A"/>
    <property type="match status" value="1"/>
</dbReference>
<keyword evidence="3" id="KW-1133">Transmembrane helix</keyword>
<dbReference type="eggNOG" id="COG2217">
    <property type="taxonomic scope" value="Bacteria"/>
</dbReference>
<comment type="caution">
    <text evidence="5">The sequence shown here is derived from an EMBL/GenBank/DDBJ whole genome shotgun (WGS) entry which is preliminary data.</text>
</comment>
<reference evidence="5" key="1">
    <citation type="submission" date="2008-02" db="EMBL/GenBank/DDBJ databases">
        <authorList>
            <person name="Fulton L."/>
            <person name="Clifton S."/>
            <person name="Fulton B."/>
            <person name="Xu J."/>
            <person name="Minx P."/>
            <person name="Pepin K.H."/>
            <person name="Johnson M."/>
            <person name="Thiruvilangam P."/>
            <person name="Bhonagiri V."/>
            <person name="Nash W.E."/>
            <person name="Mardis E.R."/>
            <person name="Wilson R.K."/>
        </authorList>
    </citation>
    <scope>NUCLEOTIDE SEQUENCE [LARGE SCALE GENOMIC DNA]</scope>
    <source>
        <strain evidence="5">DSM 1552</strain>
    </source>
</reference>
<protein>
    <submittedName>
        <fullName evidence="5">E1-E2 ATPase</fullName>
    </submittedName>
</protein>
<dbReference type="InterPro" id="IPR036412">
    <property type="entry name" value="HAD-like_sf"/>
</dbReference>
<dbReference type="AlphaFoldDB" id="B1C008"/>
<evidence type="ECO:0000259" key="4">
    <source>
        <dbReference type="Pfam" id="PF00122"/>
    </source>
</evidence>
<comment type="subcellular location">
    <subcellularLocation>
        <location evidence="1">Membrane</location>
        <topology evidence="1">Multi-pass membrane protein</topology>
    </subcellularLocation>
</comment>
<evidence type="ECO:0000256" key="2">
    <source>
        <dbReference type="ARBA" id="ARBA00006024"/>
    </source>
</evidence>
<keyword evidence="6" id="KW-1185">Reference proteome</keyword>
<dbReference type="InterPro" id="IPR051014">
    <property type="entry name" value="Cation_Transport_ATPase_IB"/>
</dbReference>
<sequence length="658" mass="74943">MKKIRKEVFMARNFYIDNINDNDKLNEISILLNDMEEVSRIKINKNGISFYSEHPENVDELLKERYPDLILKEEINSRKREYVATKKKIEYIFMFTNLESEEDAKEIEEVISHYSDYENVSLDFTNKLLKVTTSQKNVLVRLNRLVDKVNPNIDVEQWKKPFKSQDLFQEKYLKNMLIIAILLVAIALGLVTGKDPSILTNIAWFVALVIVNEEIIRRAYKDLKVRNFLSENVTINLACLFGWVYGAYVEALIVSLIFQASERFQIYLINLTMDKIDKMISPVKLGRKEIKDNEYEMVSLEDIDIGDIIVVMPGETIPLGGKVVSGSSDLDMFAINGSDILENVKEGVEVQSGSVNVGNTLKIEVLYTYDYSAMNKVLEIAMMAPVNSSRTHKLVELICKIYTIFLVVAGIFCAILVPWVDFTNNFKYVYLGAILLTISGSFAYKQVSSFAILSGVAKAFSRNIIIKENSGLDALNLCKTIIYDRFDGVEVTEEEMDLFHELSKLNRNLIIFNDGPVDLEDDQYRIHNNLSVDEKLKIMNEANINGPVAYIGDNSKDIALLQKAYVAISRGGIKNKKVIENSDIMLMNSDLNTVIETFKISKKQKNVTFENIFAGLAINFIMMLAALGGILPWWVALVIYLTEEIIVLLNTHRILDMK</sequence>
<feature type="transmembrane region" description="Helical" evidence="3">
    <location>
        <begin position="607"/>
        <end position="627"/>
    </location>
</feature>
<dbReference type="STRING" id="428126.CLOSPI_00535"/>
<accession>B1C008</accession>
<evidence type="ECO:0000313" key="5">
    <source>
        <dbReference type="EMBL" id="EDS75498.1"/>
    </source>
</evidence>
<dbReference type="Pfam" id="PF00122">
    <property type="entry name" value="E1-E2_ATPase"/>
    <property type="match status" value="1"/>
</dbReference>
<dbReference type="EMBL" id="ABIK02000005">
    <property type="protein sequence ID" value="EDS75498.1"/>
    <property type="molecule type" value="Genomic_DNA"/>
</dbReference>
<dbReference type="PANTHER" id="PTHR48085">
    <property type="entry name" value="CADMIUM/ZINC-TRANSPORTING ATPASE HMA2-RELATED"/>
    <property type="match status" value="1"/>
</dbReference>
<feature type="transmembrane region" description="Helical" evidence="3">
    <location>
        <begin position="172"/>
        <end position="192"/>
    </location>
</feature>
<dbReference type="InterPro" id="IPR008250">
    <property type="entry name" value="ATPase_P-typ_transduc_dom_A_sf"/>
</dbReference>
<reference evidence="5" key="2">
    <citation type="submission" date="2014-06" db="EMBL/GenBank/DDBJ databases">
        <title>Draft genome sequence of Clostridium spiroforme (DSM 1552).</title>
        <authorList>
            <person name="Sudarsanam P."/>
            <person name="Ley R."/>
            <person name="Guruge J."/>
            <person name="Turnbaugh P.J."/>
            <person name="Mahowald M."/>
            <person name="Liep D."/>
            <person name="Gordon J."/>
        </authorList>
    </citation>
    <scope>NUCLEOTIDE SEQUENCE</scope>
    <source>
        <strain evidence="5">DSM 1552</strain>
    </source>
</reference>
<dbReference type="InterPro" id="IPR023214">
    <property type="entry name" value="HAD_sf"/>
</dbReference>
<dbReference type="GO" id="GO:0016020">
    <property type="term" value="C:membrane"/>
    <property type="evidence" value="ECO:0007669"/>
    <property type="project" value="TreeGrafter"/>
</dbReference>
<dbReference type="Proteomes" id="UP000004910">
    <property type="component" value="Unassembled WGS sequence"/>
</dbReference>